<sequence>MNEFVSRYDSMIQDPLIREYYGQKDFFNVGYWLSNTLSQQEACENLMDKLLAFLPEKKGTILDVACGMGATTSHLLKYYSATDIEGINISEKQLERCRVNAPGCNFTLMNAVKLEFEDDLFDNIICVEAAFHFDTRERFLQEAWRVLKPGGHLVLSDIIFETTEWLGDWMVPLKNNVKDMEEYKDVYLQARFKQVELVDTTNQCWGEYCRRRMHWLQQTFLAGKLDEPTFREIMVVFDGLLNSSVRHYLLVSAKKPLPDLL</sequence>
<evidence type="ECO:0000256" key="1">
    <source>
        <dbReference type="ARBA" id="ARBA00022679"/>
    </source>
</evidence>
<proteinExistence type="predicted"/>
<dbReference type="GO" id="GO:0008757">
    <property type="term" value="F:S-adenosylmethionine-dependent methyltransferase activity"/>
    <property type="evidence" value="ECO:0007669"/>
    <property type="project" value="InterPro"/>
</dbReference>
<keyword evidence="1" id="KW-0808">Transferase</keyword>
<feature type="domain" description="Methyltransferase type 11" evidence="2">
    <location>
        <begin position="62"/>
        <end position="155"/>
    </location>
</feature>
<dbReference type="CDD" id="cd02440">
    <property type="entry name" value="AdoMet_MTases"/>
    <property type="match status" value="1"/>
</dbReference>
<evidence type="ECO:0000313" key="3">
    <source>
        <dbReference type="EMBL" id="ATN39910.1"/>
    </source>
</evidence>
<dbReference type="Pfam" id="PF08241">
    <property type="entry name" value="Methyltransf_11"/>
    <property type="match status" value="1"/>
</dbReference>
<name>A0A2D1CM94_9CYAN</name>
<evidence type="ECO:0000259" key="2">
    <source>
        <dbReference type="Pfam" id="PF08241"/>
    </source>
</evidence>
<dbReference type="PANTHER" id="PTHR44068">
    <property type="entry name" value="ZGC:194242"/>
    <property type="match status" value="1"/>
</dbReference>
<dbReference type="AlphaFoldDB" id="A0A2D1CM94"/>
<gene>
    <name evidence="3" type="primary">mstP</name>
</gene>
<dbReference type="InterPro" id="IPR050447">
    <property type="entry name" value="Erg6_SMT_methyltransf"/>
</dbReference>
<dbReference type="InterPro" id="IPR029063">
    <property type="entry name" value="SAM-dependent_MTases_sf"/>
</dbReference>
<organism evidence="3">
    <name type="scientific">Scytonema sp. PCC 10023</name>
    <dbReference type="NCBI Taxonomy" id="1680591"/>
    <lineage>
        <taxon>Bacteria</taxon>
        <taxon>Bacillati</taxon>
        <taxon>Cyanobacteriota</taxon>
        <taxon>Cyanophyceae</taxon>
        <taxon>Nostocales</taxon>
        <taxon>Scytonemataceae</taxon>
        <taxon>Scytonema</taxon>
    </lineage>
</organism>
<dbReference type="Gene3D" id="3.40.50.150">
    <property type="entry name" value="Vaccinia Virus protein VP39"/>
    <property type="match status" value="1"/>
</dbReference>
<protein>
    <submittedName>
        <fullName evidence="3">MstP</fullName>
    </submittedName>
</protein>
<dbReference type="SUPFAM" id="SSF53335">
    <property type="entry name" value="S-adenosyl-L-methionine-dependent methyltransferases"/>
    <property type="match status" value="1"/>
</dbReference>
<dbReference type="PANTHER" id="PTHR44068:SF11">
    <property type="entry name" value="GERANYL DIPHOSPHATE 2-C-METHYLTRANSFERASE"/>
    <property type="match status" value="1"/>
</dbReference>
<reference evidence="3" key="1">
    <citation type="journal article" date="2017" name="Angew. Chem. Int. Ed. Engl.">
        <title>Cyanobacterial ent-Sterol-Like Natural Products from a Deviated Ubiquinone Pathway.</title>
        <authorList>
            <person name="Moosmann P."/>
            <person name="Ueoka R."/>
            <person name="Grauso L."/>
            <person name="Mangoni A."/>
            <person name="Morinaka B.I."/>
            <person name="Gugger M."/>
            <person name="Piel J."/>
        </authorList>
    </citation>
    <scope>NUCLEOTIDE SEQUENCE</scope>
    <source>
        <strain evidence="3">PCC 10023</strain>
    </source>
</reference>
<accession>A0A2D1CM94</accession>
<dbReference type="RefSeq" id="WP_414588678.1">
    <property type="nucleotide sequence ID" value="NZ_CAWUDP010000120.1"/>
</dbReference>
<dbReference type="EMBL" id="KY464182">
    <property type="protein sequence ID" value="ATN39910.1"/>
    <property type="molecule type" value="Genomic_DNA"/>
</dbReference>
<dbReference type="InterPro" id="IPR013216">
    <property type="entry name" value="Methyltransf_11"/>
</dbReference>